<evidence type="ECO:0000313" key="2">
    <source>
        <dbReference type="EMBL" id="PIO23258.1"/>
    </source>
</evidence>
<feature type="non-terminal residue" evidence="2">
    <location>
        <position position="130"/>
    </location>
</feature>
<dbReference type="AlphaFoldDB" id="A0A2G9R5T3"/>
<dbReference type="Proteomes" id="UP000228934">
    <property type="component" value="Unassembled WGS sequence"/>
</dbReference>
<dbReference type="Pfam" id="PF08152">
    <property type="entry name" value="GUCT"/>
    <property type="match status" value="1"/>
</dbReference>
<dbReference type="Gene3D" id="3.30.70.2280">
    <property type="match status" value="1"/>
</dbReference>
<proteinExistence type="predicted"/>
<name>A0A2G9R5T3_AQUCT</name>
<evidence type="ECO:0000259" key="1">
    <source>
        <dbReference type="Pfam" id="PF08152"/>
    </source>
</evidence>
<accession>A0A2G9R5T3</accession>
<dbReference type="GO" id="GO:0003724">
    <property type="term" value="F:RNA helicase activity"/>
    <property type="evidence" value="ECO:0007669"/>
    <property type="project" value="UniProtKB-EC"/>
</dbReference>
<dbReference type="GO" id="GO:0003723">
    <property type="term" value="F:RNA binding"/>
    <property type="evidence" value="ECO:0007669"/>
    <property type="project" value="UniProtKB-KW"/>
</dbReference>
<dbReference type="EMBL" id="KV962749">
    <property type="protein sequence ID" value="PIO23258.1"/>
    <property type="molecule type" value="Genomic_DNA"/>
</dbReference>
<dbReference type="InterPro" id="IPR035979">
    <property type="entry name" value="RBD_domain_sf"/>
</dbReference>
<dbReference type="GO" id="GO:0016787">
    <property type="term" value="F:hydrolase activity"/>
    <property type="evidence" value="ECO:0007669"/>
    <property type="project" value="UniProtKB-KW"/>
</dbReference>
<evidence type="ECO:0000313" key="3">
    <source>
        <dbReference type="Proteomes" id="UP000228934"/>
    </source>
</evidence>
<dbReference type="GO" id="GO:0005524">
    <property type="term" value="F:ATP binding"/>
    <property type="evidence" value="ECO:0007669"/>
    <property type="project" value="InterPro"/>
</dbReference>
<organism evidence="2 3">
    <name type="scientific">Aquarana catesbeiana</name>
    <name type="common">American bullfrog</name>
    <name type="synonym">Rana catesbeiana</name>
    <dbReference type="NCBI Taxonomy" id="8400"/>
    <lineage>
        <taxon>Eukaryota</taxon>
        <taxon>Metazoa</taxon>
        <taxon>Chordata</taxon>
        <taxon>Craniata</taxon>
        <taxon>Vertebrata</taxon>
        <taxon>Euteleostomi</taxon>
        <taxon>Amphibia</taxon>
        <taxon>Batrachia</taxon>
        <taxon>Anura</taxon>
        <taxon>Neobatrachia</taxon>
        <taxon>Ranoidea</taxon>
        <taxon>Ranidae</taxon>
        <taxon>Aquarana</taxon>
    </lineage>
</organism>
<dbReference type="InterPro" id="IPR012562">
    <property type="entry name" value="GUCT"/>
</dbReference>
<keyword evidence="3" id="KW-1185">Reference proteome</keyword>
<reference evidence="3" key="1">
    <citation type="journal article" date="2017" name="Nat. Commun.">
        <title>The North American bullfrog draft genome provides insight into hormonal regulation of long noncoding RNA.</title>
        <authorList>
            <person name="Hammond S.A."/>
            <person name="Warren R.L."/>
            <person name="Vandervalk B.P."/>
            <person name="Kucuk E."/>
            <person name="Khan H."/>
            <person name="Gibb E.A."/>
            <person name="Pandoh P."/>
            <person name="Kirk H."/>
            <person name="Zhao Y."/>
            <person name="Jones M."/>
            <person name="Mungall A.J."/>
            <person name="Coope R."/>
            <person name="Pleasance S."/>
            <person name="Moore R.A."/>
            <person name="Holt R.A."/>
            <person name="Round J.M."/>
            <person name="Ohora S."/>
            <person name="Walle B.V."/>
            <person name="Veldhoen N."/>
            <person name="Helbing C.C."/>
            <person name="Birol I."/>
        </authorList>
    </citation>
    <scope>NUCLEOTIDE SEQUENCE [LARGE SCALE GENOMIC DNA]</scope>
</reference>
<dbReference type="OrthoDB" id="4255at2759"/>
<protein>
    <recommendedName>
        <fullName evidence="1">GUCT domain-containing protein</fullName>
    </recommendedName>
</protein>
<sequence length="130" mass="14852">MYCALQGYITVVLKTSVPIHTLSYVWRAIKEQMGEEIDSQIYRMCLLKDAMGVCFDVKEDTLKTFQIQGVGSFLWQLSSQRFKNQGETKKVHVVEEADHLTDATTEIHHTEAEIEEEADEEVLEGGIRTL</sequence>
<dbReference type="SUPFAM" id="SSF54928">
    <property type="entry name" value="RNA-binding domain, RBD"/>
    <property type="match status" value="1"/>
</dbReference>
<gene>
    <name evidence="2" type="ORF">AB205_0127390</name>
</gene>
<feature type="domain" description="GUCT" evidence="1">
    <location>
        <begin position="3"/>
        <end position="68"/>
    </location>
</feature>